<organism evidence="8 9">
    <name type="scientific">Clavelina lepadiformis</name>
    <name type="common">Light-bulb sea squirt</name>
    <name type="synonym">Ascidia lepadiformis</name>
    <dbReference type="NCBI Taxonomy" id="159417"/>
    <lineage>
        <taxon>Eukaryota</taxon>
        <taxon>Metazoa</taxon>
        <taxon>Chordata</taxon>
        <taxon>Tunicata</taxon>
        <taxon>Ascidiacea</taxon>
        <taxon>Aplousobranchia</taxon>
        <taxon>Clavelinidae</taxon>
        <taxon>Clavelina</taxon>
    </lineage>
</organism>
<comment type="subcellular location">
    <subcellularLocation>
        <location evidence="1">Nucleus</location>
    </subcellularLocation>
</comment>
<evidence type="ECO:0000256" key="3">
    <source>
        <dbReference type="ARBA" id="ARBA00022664"/>
    </source>
</evidence>
<gene>
    <name evidence="8" type="ORF">CVLEPA_LOCUS28899</name>
</gene>
<comment type="similarity">
    <text evidence="2">Belongs to the SNU66/SART1 family.</text>
</comment>
<feature type="coiled-coil region" evidence="6">
    <location>
        <begin position="171"/>
        <end position="198"/>
    </location>
</feature>
<dbReference type="Pfam" id="PF19252">
    <property type="entry name" value="HIND"/>
    <property type="match status" value="1"/>
</dbReference>
<evidence type="ECO:0000256" key="4">
    <source>
        <dbReference type="ARBA" id="ARBA00023187"/>
    </source>
</evidence>
<feature type="compositionally biased region" description="Basic and acidic residues" evidence="7">
    <location>
        <begin position="98"/>
        <end position="107"/>
    </location>
</feature>
<evidence type="ECO:0000256" key="2">
    <source>
        <dbReference type="ARBA" id="ARBA00006076"/>
    </source>
</evidence>
<dbReference type="PANTHER" id="PTHR14152:SF5">
    <property type="entry name" value="U4_U6.U5 TRI-SNRNP-ASSOCIATED PROTEIN 1"/>
    <property type="match status" value="1"/>
</dbReference>
<dbReference type="InterPro" id="IPR005011">
    <property type="entry name" value="SNU66/SART1"/>
</dbReference>
<comment type="caution">
    <text evidence="8">The sequence shown here is derived from an EMBL/GenBank/DDBJ whole genome shotgun (WGS) entry which is preliminary data.</text>
</comment>
<dbReference type="InterPro" id="IPR045347">
    <property type="entry name" value="HIND"/>
</dbReference>
<dbReference type="PANTHER" id="PTHR14152">
    <property type="entry name" value="SQUAMOUS CELL CARCINOMA ANTIGEN RECOGNISED BY CYTOTOXIC T LYMPHOCYTES"/>
    <property type="match status" value="1"/>
</dbReference>
<evidence type="ECO:0000313" key="8">
    <source>
        <dbReference type="EMBL" id="CAK8695653.1"/>
    </source>
</evidence>
<protein>
    <recommendedName>
        <fullName evidence="10">U4/U6.U5 tri-snRNP-associated protein 1</fullName>
    </recommendedName>
</protein>
<keyword evidence="9" id="KW-1185">Reference proteome</keyword>
<dbReference type="Proteomes" id="UP001642483">
    <property type="component" value="Unassembled WGS sequence"/>
</dbReference>
<keyword evidence="5" id="KW-0539">Nucleus</keyword>
<evidence type="ECO:0000256" key="6">
    <source>
        <dbReference type="SAM" id="Coils"/>
    </source>
</evidence>
<feature type="compositionally biased region" description="Basic residues" evidence="7">
    <location>
        <begin position="1"/>
        <end position="23"/>
    </location>
</feature>
<feature type="region of interest" description="Disordered" evidence="7">
    <location>
        <begin position="430"/>
        <end position="450"/>
    </location>
</feature>
<evidence type="ECO:0000256" key="1">
    <source>
        <dbReference type="ARBA" id="ARBA00004123"/>
    </source>
</evidence>
<keyword evidence="4" id="KW-0508">mRNA splicing</keyword>
<dbReference type="Pfam" id="PF03343">
    <property type="entry name" value="SART-1"/>
    <property type="match status" value="1"/>
</dbReference>
<evidence type="ECO:0008006" key="10">
    <source>
        <dbReference type="Google" id="ProtNLM"/>
    </source>
</evidence>
<accession>A0ABP0GWF4</accession>
<evidence type="ECO:0000313" key="9">
    <source>
        <dbReference type="Proteomes" id="UP001642483"/>
    </source>
</evidence>
<dbReference type="EMBL" id="CAWYQH010000152">
    <property type="protein sequence ID" value="CAK8695653.1"/>
    <property type="molecule type" value="Genomic_DNA"/>
</dbReference>
<keyword evidence="3" id="KW-0507">mRNA processing</keyword>
<evidence type="ECO:0000256" key="5">
    <source>
        <dbReference type="ARBA" id="ARBA00023242"/>
    </source>
</evidence>
<feature type="compositionally biased region" description="Basic and acidic residues" evidence="7">
    <location>
        <begin position="65"/>
        <end position="82"/>
    </location>
</feature>
<feature type="region of interest" description="Disordered" evidence="7">
    <location>
        <begin position="1"/>
        <end position="124"/>
    </location>
</feature>
<proteinExistence type="inferred from homology"/>
<feature type="region of interest" description="Disordered" evidence="7">
    <location>
        <begin position="568"/>
        <end position="587"/>
    </location>
</feature>
<name>A0ABP0GWF4_CLALP</name>
<feature type="compositionally biased region" description="Basic residues" evidence="7">
    <location>
        <begin position="50"/>
        <end position="64"/>
    </location>
</feature>
<feature type="compositionally biased region" description="Basic and acidic residues" evidence="7">
    <location>
        <begin position="24"/>
        <end position="49"/>
    </location>
</feature>
<reference evidence="8 9" key="1">
    <citation type="submission" date="2024-02" db="EMBL/GenBank/DDBJ databases">
        <authorList>
            <person name="Daric V."/>
            <person name="Darras S."/>
        </authorList>
    </citation>
    <scope>NUCLEOTIDE SEQUENCE [LARGE SCALE GENOMIC DNA]</scope>
</reference>
<keyword evidence="6" id="KW-0175">Coiled coil</keyword>
<sequence>MGSRKEHKHKKDHKHHHKKRQRRSSSDERSRSKSPVEKRRRKNDDDYRKDHKSSKNYKADKRRPNHDERSPKAEERSQKKPVQEVSVVEEEVYLPQDVEVKLEKDNPPLECAPSRGGGGGDESLSIAETNKLREKLGLKPLKIGSAPSADGEESKLDFVHAPAEDLVKKKKEAALREKLQARKDKRALEKKIAKIKTLGDEDEEESAINWVQKSRKKEQTIKKEKEMSALDAEFGIGDLVEKELGSKVKQERGYTEKDLKGLNVEHSVESFKEGRQAILVIKDKEILASDEEDVLHSVNIQDVEQAKKNLDIKRRGVGYKAYEEEEVDEMGFFKAKAVLGKYDEEIEGEKINRFTIGDRGKVDTSWEQQKEFLKQEIRAKGESLALPALKLASEYLTEEEMKFKKRKRKVKKVRKRDTFKADDLLPIAGSVGQDHGSRAKPLPGNVPGWDEGLEVTKITNSEEMEIEENNVIGDEDDAVNELQRALEKSRRAKMKQTNPAEDGGAMNVAERIQTIDKMDLEKPGEKFSTTISLNATDEFCRQLGSLIPAKQEDDEEIPVVEMEIEDAQEEEEEASQWNSVTPGEEKTENLGNVETEDHAPIEAEPLAGTGLMGALQLAKRKGYLEQEMKKGSMTVITNENSHLHAKNYSIEDKNAVDYLDKYAHEKYTKDRGRHDRGMVTDFVEKKDYKPKIAIEYVDDRGRALSEKEAFRKLSHRFHGKGSGKLKTEKRMKKLTEEDTMKHMSSTDTPLNTVAMMKAKLQTEASPYIVLSGAGKTLMGGGSSVAKK</sequence>
<evidence type="ECO:0000256" key="7">
    <source>
        <dbReference type="SAM" id="MobiDB-lite"/>
    </source>
</evidence>